<evidence type="ECO:0000313" key="3">
    <source>
        <dbReference type="EMBL" id="MFC5809135.1"/>
    </source>
</evidence>
<dbReference type="SUPFAM" id="SSF56112">
    <property type="entry name" value="Protein kinase-like (PK-like)"/>
    <property type="match status" value="1"/>
</dbReference>
<organism evidence="3 4">
    <name type="scientific">Streptomyces heilongjiangensis</name>
    <dbReference type="NCBI Taxonomy" id="945052"/>
    <lineage>
        <taxon>Bacteria</taxon>
        <taxon>Bacillati</taxon>
        <taxon>Actinomycetota</taxon>
        <taxon>Actinomycetes</taxon>
        <taxon>Kitasatosporales</taxon>
        <taxon>Streptomycetaceae</taxon>
        <taxon>Streptomyces</taxon>
    </lineage>
</organism>
<dbReference type="RefSeq" id="WP_272171426.1">
    <property type="nucleotide sequence ID" value="NZ_JAQOSL010000030.1"/>
</dbReference>
<protein>
    <submittedName>
        <fullName evidence="3">Phosphotransferase family protein</fullName>
    </submittedName>
</protein>
<dbReference type="Pfam" id="PF01636">
    <property type="entry name" value="APH"/>
    <property type="match status" value="1"/>
</dbReference>
<proteinExistence type="predicted"/>
<gene>
    <name evidence="3" type="ORF">ACFQGO_16750</name>
</gene>
<name>A0ABW1B7K4_9ACTN</name>
<evidence type="ECO:0000256" key="1">
    <source>
        <dbReference type="SAM" id="MobiDB-lite"/>
    </source>
</evidence>
<dbReference type="EMBL" id="JBHSNZ010000009">
    <property type="protein sequence ID" value="MFC5809135.1"/>
    <property type="molecule type" value="Genomic_DNA"/>
</dbReference>
<evidence type="ECO:0000259" key="2">
    <source>
        <dbReference type="Pfam" id="PF01636"/>
    </source>
</evidence>
<dbReference type="Proteomes" id="UP001596112">
    <property type="component" value="Unassembled WGS sequence"/>
</dbReference>
<reference evidence="4" key="1">
    <citation type="journal article" date="2019" name="Int. J. Syst. Evol. Microbiol.">
        <title>The Global Catalogue of Microorganisms (GCM) 10K type strain sequencing project: providing services to taxonomists for standard genome sequencing and annotation.</title>
        <authorList>
            <consortium name="The Broad Institute Genomics Platform"/>
            <consortium name="The Broad Institute Genome Sequencing Center for Infectious Disease"/>
            <person name="Wu L."/>
            <person name="Ma J."/>
        </authorList>
    </citation>
    <scope>NUCLEOTIDE SEQUENCE [LARGE SCALE GENOMIC DNA]</scope>
    <source>
        <strain evidence="4">JCM 9918</strain>
    </source>
</reference>
<feature type="region of interest" description="Disordered" evidence="1">
    <location>
        <begin position="1"/>
        <end position="21"/>
    </location>
</feature>
<dbReference type="InterPro" id="IPR002575">
    <property type="entry name" value="Aminoglycoside_PTrfase"/>
</dbReference>
<evidence type="ECO:0000313" key="4">
    <source>
        <dbReference type="Proteomes" id="UP001596112"/>
    </source>
</evidence>
<keyword evidence="4" id="KW-1185">Reference proteome</keyword>
<dbReference type="Gene3D" id="3.90.1200.10">
    <property type="match status" value="1"/>
</dbReference>
<accession>A0ABW1B7K4</accession>
<sequence length="339" mass="35965">MSASSGTDTGSPGTEPLARPWRLPGWRPRAVAVIDARLAAAGLRRTGPVEDVKRWSLSAVLRCPTSGGAVFHKQSLPSLAHEGRVLGLLAGHHPHLVPELLASGPPDEGWCTREVALRPGTELPDEERGRALAVLGTVQRAWLGRTAVLTAAGCWARTPRALADLTPLAERGELFGPDSGLPGALSAAESARLADACARLPERCAALATAPPGESLVHGDLHPGNWGVTPTGRTVFLDWAEASVGHPFLDVAAALRSCADPGVRSRALDRYFASWSPLVPAAECREVWRLAEPVAAFNQLVTYAHFTDMAEPHERPGWAPRLLGWARALLRAMDGAGRG</sequence>
<feature type="compositionally biased region" description="Polar residues" evidence="1">
    <location>
        <begin position="1"/>
        <end position="12"/>
    </location>
</feature>
<dbReference type="InterPro" id="IPR011009">
    <property type="entry name" value="Kinase-like_dom_sf"/>
</dbReference>
<comment type="caution">
    <text evidence="3">The sequence shown here is derived from an EMBL/GenBank/DDBJ whole genome shotgun (WGS) entry which is preliminary data.</text>
</comment>
<feature type="domain" description="Aminoglycoside phosphotransferase" evidence="2">
    <location>
        <begin position="71"/>
        <end position="276"/>
    </location>
</feature>